<dbReference type="AlphaFoldDB" id="A0A8J6QLJ5"/>
<dbReference type="SUPFAM" id="SSF52402">
    <property type="entry name" value="Adenine nucleotide alpha hydrolases-like"/>
    <property type="match status" value="1"/>
</dbReference>
<dbReference type="InterPro" id="IPR051786">
    <property type="entry name" value="ASN_synthetase/amidase"/>
</dbReference>
<comment type="catalytic activity">
    <reaction evidence="3">
        <text>L-aspartate + L-glutamine + ATP + H2O = L-asparagine + L-glutamate + AMP + diphosphate + H(+)</text>
        <dbReference type="Rhea" id="RHEA:12228"/>
        <dbReference type="ChEBI" id="CHEBI:15377"/>
        <dbReference type="ChEBI" id="CHEBI:15378"/>
        <dbReference type="ChEBI" id="CHEBI:29985"/>
        <dbReference type="ChEBI" id="CHEBI:29991"/>
        <dbReference type="ChEBI" id="CHEBI:30616"/>
        <dbReference type="ChEBI" id="CHEBI:33019"/>
        <dbReference type="ChEBI" id="CHEBI:58048"/>
        <dbReference type="ChEBI" id="CHEBI:58359"/>
        <dbReference type="ChEBI" id="CHEBI:456215"/>
        <dbReference type="EC" id="6.3.5.4"/>
    </reaction>
</comment>
<dbReference type="EC" id="6.3.5.4" evidence="2"/>
<dbReference type="Gene3D" id="3.40.50.620">
    <property type="entry name" value="HUPs"/>
    <property type="match status" value="1"/>
</dbReference>
<dbReference type="GO" id="GO:0006529">
    <property type="term" value="P:asparagine biosynthetic process"/>
    <property type="evidence" value="ECO:0007669"/>
    <property type="project" value="InterPro"/>
</dbReference>
<evidence type="ECO:0000313" key="6">
    <source>
        <dbReference type="EMBL" id="MBD1399352.1"/>
    </source>
</evidence>
<dbReference type="GO" id="GO:0004066">
    <property type="term" value="F:asparagine synthase (glutamine-hydrolyzing) activity"/>
    <property type="evidence" value="ECO:0007669"/>
    <property type="project" value="UniProtKB-EC"/>
</dbReference>
<dbReference type="PANTHER" id="PTHR43284">
    <property type="entry name" value="ASPARAGINE SYNTHETASE (GLUTAMINE-HYDROLYZING)"/>
    <property type="match status" value="1"/>
</dbReference>
<comment type="caution">
    <text evidence="6">The sequence shown here is derived from an EMBL/GenBank/DDBJ whole genome shotgun (WGS) entry which is preliminary data.</text>
</comment>
<dbReference type="RefSeq" id="WP_191153619.1">
    <property type="nucleotide sequence ID" value="NZ_JACWUN010000001.1"/>
</dbReference>
<evidence type="ECO:0000259" key="4">
    <source>
        <dbReference type="Pfam" id="PF00733"/>
    </source>
</evidence>
<evidence type="ECO:0000256" key="2">
    <source>
        <dbReference type="ARBA" id="ARBA00012737"/>
    </source>
</evidence>
<dbReference type="PANTHER" id="PTHR43284:SF1">
    <property type="entry name" value="ASPARAGINE SYNTHETASE"/>
    <property type="match status" value="1"/>
</dbReference>
<protein>
    <recommendedName>
        <fullName evidence="2">asparagine synthase (glutamine-hydrolyzing)</fullName>
        <ecNumber evidence="2">6.3.5.4</ecNumber>
    </recommendedName>
</protein>
<name>A0A8J6QLJ5_9BACT</name>
<reference evidence="6" key="1">
    <citation type="submission" date="2020-09" db="EMBL/GenBank/DDBJ databases">
        <title>Pelobacter alkaliphilus sp. nov., a novel anaerobic arsenate-reducing bacterium from terrestrial mud volcano.</title>
        <authorList>
            <person name="Khomyakova M.A."/>
            <person name="Merkel A.Y."/>
            <person name="Slobodkin A.I."/>
        </authorList>
    </citation>
    <scope>NUCLEOTIDE SEQUENCE</scope>
    <source>
        <strain evidence="6">M08fum</strain>
    </source>
</reference>
<evidence type="ECO:0000256" key="1">
    <source>
        <dbReference type="ARBA" id="ARBA00005187"/>
    </source>
</evidence>
<dbReference type="SUPFAM" id="SSF56235">
    <property type="entry name" value="N-terminal nucleophile aminohydrolases (Ntn hydrolases)"/>
    <property type="match status" value="1"/>
</dbReference>
<dbReference type="InterPro" id="IPR014729">
    <property type="entry name" value="Rossmann-like_a/b/a_fold"/>
</dbReference>
<comment type="pathway">
    <text evidence="1">Amino-acid biosynthesis; L-asparagine biosynthesis; L-asparagine from L-aspartate (L-Gln route): step 1/1.</text>
</comment>
<dbReference type="Gene3D" id="3.60.20.10">
    <property type="entry name" value="Glutamine Phosphoribosylpyrophosphate, subunit 1, domain 1"/>
    <property type="match status" value="1"/>
</dbReference>
<dbReference type="Pfam" id="PF00733">
    <property type="entry name" value="Asn_synthase"/>
    <property type="match status" value="1"/>
</dbReference>
<feature type="domain" description="Glutamine amidotransferase type-2" evidence="5">
    <location>
        <begin position="95"/>
        <end position="149"/>
    </location>
</feature>
<proteinExistence type="predicted"/>
<dbReference type="EMBL" id="JACWUN010000001">
    <property type="protein sequence ID" value="MBD1399352.1"/>
    <property type="molecule type" value="Genomic_DNA"/>
</dbReference>
<sequence>MFAGIVSLNKKSFDDRSVNEIKNVFPADSELEIIQNKRENSFFIRASTKALSEYSGVINDEIGSFSLMAGEPLLTQSGIENDHIALTIALRDCKYEDFSDVRGVFCLASFQDSEEPELVLCADKLGIRPLYYWTDGDCVIFSTALKVLEAVSMIPQDADRLALSERYAFGVPLASRTKYKHIKILRESEVVRFAAAKCESTTYWQWDEIEQINITKEEAAAKVFELFKGSIRLRLNNDSCALSYLSGGMDSRAIVSVLNELCDQVHVFNFSDEGQQDTTFAREFAKKINCSFHEKPTPEKPLAQMTMPKMAASVKQISEQAKIKTTRPKTIWSGDGGSVGLGCVYLNKQIVEKFRYADKKVAIQYFREKNIHGLPLRFMRKDRQNEMSTLLDNTISEELNRINCSDKGQQIFLFLMFNDQRRHLHSLYENIDQHATEYQLPFFDSKLLEFIFSIPVDYRLNHELYHEIFKLFPSSVTSVPWQTYPEHVPCPLPIDSRLTYQWKRSPVPFSYKFKKQMREGIEGIKLGLHSKGLDPLCRYKFLLATVLHLLSLRNYGYIISAGKIYSLNNKK</sequence>
<evidence type="ECO:0000256" key="3">
    <source>
        <dbReference type="ARBA" id="ARBA00048741"/>
    </source>
</evidence>
<organism evidence="6 7">
    <name type="scientific">Pelovirga terrestris</name>
    <dbReference type="NCBI Taxonomy" id="2771352"/>
    <lineage>
        <taxon>Bacteria</taxon>
        <taxon>Pseudomonadati</taxon>
        <taxon>Thermodesulfobacteriota</taxon>
        <taxon>Desulfuromonadia</taxon>
        <taxon>Geobacterales</taxon>
        <taxon>Geobacteraceae</taxon>
        <taxon>Pelovirga</taxon>
    </lineage>
</organism>
<feature type="domain" description="Asparagine synthetase" evidence="4">
    <location>
        <begin position="224"/>
        <end position="312"/>
    </location>
</feature>
<dbReference type="Proteomes" id="UP000632828">
    <property type="component" value="Unassembled WGS sequence"/>
</dbReference>
<keyword evidence="7" id="KW-1185">Reference proteome</keyword>
<evidence type="ECO:0000313" key="7">
    <source>
        <dbReference type="Proteomes" id="UP000632828"/>
    </source>
</evidence>
<dbReference type="Pfam" id="PF13537">
    <property type="entry name" value="GATase_7"/>
    <property type="match status" value="1"/>
</dbReference>
<dbReference type="InterPro" id="IPR029055">
    <property type="entry name" value="Ntn_hydrolases_N"/>
</dbReference>
<dbReference type="InterPro" id="IPR017932">
    <property type="entry name" value="GATase_2_dom"/>
</dbReference>
<accession>A0A8J6QLJ5</accession>
<evidence type="ECO:0000259" key="5">
    <source>
        <dbReference type="Pfam" id="PF13537"/>
    </source>
</evidence>
<dbReference type="InterPro" id="IPR001962">
    <property type="entry name" value="Asn_synthase"/>
</dbReference>
<gene>
    <name evidence="6" type="ORF">ICT70_01555</name>
</gene>